<gene>
    <name evidence="2" type="ORF">E2C01_006229</name>
</gene>
<feature type="region of interest" description="Disordered" evidence="1">
    <location>
        <begin position="26"/>
        <end position="70"/>
    </location>
</feature>
<sequence>MNAAQDNWATIEVSPLQAVAQNNMATPEVSSLHTPDTNLNINTDNRSDTSREGQRPPFEHTSHWPENNNE</sequence>
<feature type="compositionally biased region" description="Polar residues" evidence="1">
    <location>
        <begin position="26"/>
        <end position="44"/>
    </location>
</feature>
<evidence type="ECO:0000313" key="3">
    <source>
        <dbReference type="Proteomes" id="UP000324222"/>
    </source>
</evidence>
<dbReference type="EMBL" id="VSRR010000285">
    <property type="protein sequence ID" value="MPC13491.1"/>
    <property type="molecule type" value="Genomic_DNA"/>
</dbReference>
<protein>
    <submittedName>
        <fullName evidence="2">Uncharacterized protein</fullName>
    </submittedName>
</protein>
<name>A0A5B7CXB2_PORTR</name>
<organism evidence="2 3">
    <name type="scientific">Portunus trituberculatus</name>
    <name type="common">Swimming crab</name>
    <name type="synonym">Neptunus trituberculatus</name>
    <dbReference type="NCBI Taxonomy" id="210409"/>
    <lineage>
        <taxon>Eukaryota</taxon>
        <taxon>Metazoa</taxon>
        <taxon>Ecdysozoa</taxon>
        <taxon>Arthropoda</taxon>
        <taxon>Crustacea</taxon>
        <taxon>Multicrustacea</taxon>
        <taxon>Malacostraca</taxon>
        <taxon>Eumalacostraca</taxon>
        <taxon>Eucarida</taxon>
        <taxon>Decapoda</taxon>
        <taxon>Pleocyemata</taxon>
        <taxon>Brachyura</taxon>
        <taxon>Eubrachyura</taxon>
        <taxon>Portunoidea</taxon>
        <taxon>Portunidae</taxon>
        <taxon>Portuninae</taxon>
        <taxon>Portunus</taxon>
    </lineage>
</organism>
<evidence type="ECO:0000313" key="2">
    <source>
        <dbReference type="EMBL" id="MPC13491.1"/>
    </source>
</evidence>
<dbReference type="AlphaFoldDB" id="A0A5B7CXB2"/>
<feature type="compositionally biased region" description="Basic and acidic residues" evidence="1">
    <location>
        <begin position="45"/>
        <end position="63"/>
    </location>
</feature>
<accession>A0A5B7CXB2</accession>
<comment type="caution">
    <text evidence="2">The sequence shown here is derived from an EMBL/GenBank/DDBJ whole genome shotgun (WGS) entry which is preliminary data.</text>
</comment>
<dbReference type="Proteomes" id="UP000324222">
    <property type="component" value="Unassembled WGS sequence"/>
</dbReference>
<reference evidence="2 3" key="1">
    <citation type="submission" date="2019-05" db="EMBL/GenBank/DDBJ databases">
        <title>Another draft genome of Portunus trituberculatus and its Hox gene families provides insights of decapod evolution.</title>
        <authorList>
            <person name="Jeong J.-H."/>
            <person name="Song I."/>
            <person name="Kim S."/>
            <person name="Choi T."/>
            <person name="Kim D."/>
            <person name="Ryu S."/>
            <person name="Kim W."/>
        </authorList>
    </citation>
    <scope>NUCLEOTIDE SEQUENCE [LARGE SCALE GENOMIC DNA]</scope>
    <source>
        <tissue evidence="2">Muscle</tissue>
    </source>
</reference>
<keyword evidence="3" id="KW-1185">Reference proteome</keyword>
<evidence type="ECO:0000256" key="1">
    <source>
        <dbReference type="SAM" id="MobiDB-lite"/>
    </source>
</evidence>
<proteinExistence type="predicted"/>